<sequence length="365" mass="39476">MSGSAGKASKHELEVDVEDDMEDMDDLDDVLSEFNDSKPADSTTTQSPLSPPPVPPPTATATGRPRTNTRVDQTPRSIPGSSSAVLDSTDEVDEAVLTDEFAKELAKNMEELMRELTTGIDTEKTVDIDGKEMTEKEREEETQRLMKAAWEAMLIEGMNGAESEIPGLATGADEKGKATPGPSASTTSEPKGDFQSRLKQTMDKLKQSESNLQSESGAGGAPDSLETLLSTLRDLGLDEGEGGDDDAALAGFLENMMGQLMGKEMLFEPLKELHDKFPDFLANPPQPLEAADRQRFESQYEYVKKIIAVFEQPGYDDKDAETSKRVADLMSEMQNFGSPPESIMGPLPPGLDMGGEGMPENCVIA</sequence>
<dbReference type="AlphaFoldDB" id="A0A8H5CMD9"/>
<dbReference type="InterPro" id="IPR038322">
    <property type="entry name" value="Pex19_C_sf"/>
</dbReference>
<feature type="region of interest" description="Disordered" evidence="1">
    <location>
        <begin position="1"/>
        <end position="92"/>
    </location>
</feature>
<feature type="compositionally biased region" description="Low complexity" evidence="1">
    <location>
        <begin position="59"/>
        <end position="70"/>
    </location>
</feature>
<name>A0A8H5CMD9_9AGAR</name>
<feature type="compositionally biased region" description="Acidic residues" evidence="1">
    <location>
        <begin position="15"/>
        <end position="31"/>
    </location>
</feature>
<feature type="region of interest" description="Disordered" evidence="1">
    <location>
        <begin position="163"/>
        <end position="224"/>
    </location>
</feature>
<dbReference type="InterPro" id="IPR006708">
    <property type="entry name" value="Pex19"/>
</dbReference>
<proteinExistence type="predicted"/>
<dbReference type="PANTHER" id="PTHR12774">
    <property type="entry name" value="PEROXISOMAL BIOGENESIS FACTOR 19"/>
    <property type="match status" value="1"/>
</dbReference>
<feature type="compositionally biased region" description="Basic and acidic residues" evidence="1">
    <location>
        <begin position="121"/>
        <end position="142"/>
    </location>
</feature>
<keyword evidence="3" id="KW-1185">Reference proteome</keyword>
<dbReference type="GO" id="GO:0045046">
    <property type="term" value="P:protein import into peroxisome membrane"/>
    <property type="evidence" value="ECO:0007669"/>
    <property type="project" value="TreeGrafter"/>
</dbReference>
<evidence type="ECO:0000256" key="1">
    <source>
        <dbReference type="SAM" id="MobiDB-lite"/>
    </source>
</evidence>
<dbReference type="Gene3D" id="1.20.120.900">
    <property type="entry name" value="Pex19, mPTS binding domain"/>
    <property type="match status" value="1"/>
</dbReference>
<feature type="compositionally biased region" description="Basic and acidic residues" evidence="1">
    <location>
        <begin position="190"/>
        <end position="207"/>
    </location>
</feature>
<evidence type="ECO:0008006" key="4">
    <source>
        <dbReference type="Google" id="ProtNLM"/>
    </source>
</evidence>
<dbReference type="OrthoDB" id="21292at2759"/>
<organism evidence="2 3">
    <name type="scientific">Tetrapyrgos nigripes</name>
    <dbReference type="NCBI Taxonomy" id="182062"/>
    <lineage>
        <taxon>Eukaryota</taxon>
        <taxon>Fungi</taxon>
        <taxon>Dikarya</taxon>
        <taxon>Basidiomycota</taxon>
        <taxon>Agaricomycotina</taxon>
        <taxon>Agaricomycetes</taxon>
        <taxon>Agaricomycetidae</taxon>
        <taxon>Agaricales</taxon>
        <taxon>Marasmiineae</taxon>
        <taxon>Marasmiaceae</taxon>
        <taxon>Tetrapyrgos</taxon>
    </lineage>
</organism>
<evidence type="ECO:0000313" key="3">
    <source>
        <dbReference type="Proteomes" id="UP000559256"/>
    </source>
</evidence>
<comment type="caution">
    <text evidence="2">The sequence shown here is derived from an EMBL/GenBank/DDBJ whole genome shotgun (WGS) entry which is preliminary data.</text>
</comment>
<feature type="region of interest" description="Disordered" evidence="1">
    <location>
        <begin position="116"/>
        <end position="142"/>
    </location>
</feature>
<feature type="compositionally biased region" description="Pro residues" evidence="1">
    <location>
        <begin position="49"/>
        <end position="58"/>
    </location>
</feature>
<protein>
    <recommendedName>
        <fullName evidence="4">Pex19-domain-containing protein</fullName>
    </recommendedName>
</protein>
<reference evidence="2 3" key="1">
    <citation type="journal article" date="2020" name="ISME J.">
        <title>Uncovering the hidden diversity of litter-decomposition mechanisms in mushroom-forming fungi.</title>
        <authorList>
            <person name="Floudas D."/>
            <person name="Bentzer J."/>
            <person name="Ahren D."/>
            <person name="Johansson T."/>
            <person name="Persson P."/>
            <person name="Tunlid A."/>
        </authorList>
    </citation>
    <scope>NUCLEOTIDE SEQUENCE [LARGE SCALE GENOMIC DNA]</scope>
    <source>
        <strain evidence="2 3">CBS 291.85</strain>
    </source>
</reference>
<dbReference type="Pfam" id="PF04614">
    <property type="entry name" value="Pex19"/>
    <property type="match status" value="1"/>
</dbReference>
<dbReference type="Proteomes" id="UP000559256">
    <property type="component" value="Unassembled WGS sequence"/>
</dbReference>
<evidence type="ECO:0000313" key="2">
    <source>
        <dbReference type="EMBL" id="KAF5343561.1"/>
    </source>
</evidence>
<dbReference type="GO" id="GO:0033328">
    <property type="term" value="F:peroxisome membrane targeting sequence binding"/>
    <property type="evidence" value="ECO:0007669"/>
    <property type="project" value="TreeGrafter"/>
</dbReference>
<dbReference type="GO" id="GO:0005778">
    <property type="term" value="C:peroxisomal membrane"/>
    <property type="evidence" value="ECO:0007669"/>
    <property type="project" value="TreeGrafter"/>
</dbReference>
<dbReference type="PANTHER" id="PTHR12774:SF2">
    <property type="entry name" value="PEROXISOMAL BIOGENESIS FACTOR 19"/>
    <property type="match status" value="1"/>
</dbReference>
<dbReference type="EMBL" id="JAACJM010000138">
    <property type="protein sequence ID" value="KAF5343561.1"/>
    <property type="molecule type" value="Genomic_DNA"/>
</dbReference>
<gene>
    <name evidence="2" type="ORF">D9758_012968</name>
</gene>
<accession>A0A8H5CMD9</accession>
<feature type="compositionally biased region" description="Polar residues" evidence="1">
    <location>
        <begin position="71"/>
        <end position="86"/>
    </location>
</feature>